<feature type="non-terminal residue" evidence="13">
    <location>
        <position position="706"/>
    </location>
</feature>
<dbReference type="InterPro" id="IPR007409">
    <property type="entry name" value="Restrct_endonuc_type1_HsdR_N"/>
</dbReference>
<keyword evidence="7 10" id="KW-0378">Hydrolase</keyword>
<dbReference type="SMART" id="SM00487">
    <property type="entry name" value="DEXDc"/>
    <property type="match status" value="1"/>
</dbReference>
<keyword evidence="4 10" id="KW-0547">Nucleotide-binding</keyword>
<dbReference type="NCBIfam" id="TIGR00348">
    <property type="entry name" value="hsdR"/>
    <property type="match status" value="1"/>
</dbReference>
<dbReference type="GO" id="GO:0003677">
    <property type="term" value="F:DNA binding"/>
    <property type="evidence" value="ECO:0007669"/>
    <property type="project" value="UniProtKB-KW"/>
</dbReference>
<feature type="domain" description="Helicase ATP-binding" evidence="12">
    <location>
        <begin position="303"/>
        <end position="494"/>
    </location>
</feature>
<dbReference type="CDD" id="cd18800">
    <property type="entry name" value="SF2_C_EcoR124I-like"/>
    <property type="match status" value="1"/>
</dbReference>
<comment type="function">
    <text evidence="10">Subunit R is required for both nuclease and ATPase activities, but not for modification.</text>
</comment>
<dbReference type="SUPFAM" id="SSF52540">
    <property type="entry name" value="P-loop containing nucleoside triphosphate hydrolases"/>
    <property type="match status" value="2"/>
</dbReference>
<gene>
    <name evidence="13" type="ORF">CWO07_24855</name>
</gene>
<keyword evidence="6" id="KW-0255">Endonuclease</keyword>
<comment type="catalytic activity">
    <reaction evidence="1 10">
        <text>Endonucleolytic cleavage of DNA to give random double-stranded fragments with terminal 5'-phosphates, ATP is simultaneously hydrolyzed.</text>
        <dbReference type="EC" id="3.1.21.3"/>
    </reaction>
</comment>
<keyword evidence="3" id="KW-0540">Nuclease</keyword>
<sequence length="706" mass="80223">MITEDQLEQQCINWFIDQGYLYKNGYDIAPDGESPEREDYHQVVLKQRLLNQLTIINPELPIEALNDVVNTVSSPDTPILIKNNRAFHKFVIEGVPVEYTAVEDGESKTKHTHAQLMDFTTPDNNEFLIVNQFTITGTKGNRRPDVVVFINGLPISVIELKNPADEHADIWNAFNQLQTYKDEISDLFVFNEALIVSDGWTARVGSLTANKERFLPWKTVSTEDDRPLLEFQLETMVRGFFKQDLLLDYIRYFVLFETDNDKIIKKIAGYHQFHAVRAAVEATVRAANTSGHFLESTIPALEKIKQGSGKAGVVWHTQGSGKSISMVCYASKLLQQAAMNNPTIVVVTDRNDLDGQLYNTFGMAQETLKQIPQQADDRDTLRELLLNRQSGGIIFTTIQKFALLDEETEHPRLSERSNIVVVSDEAHRSQYGNKSKMVEVKDKNGTVTGHKYVYGYSKYMRDALPNASFIGFTGTPIAMDDKDTRGVFGEYVSIYDIQDAVDDGATVPIYYESRLAKLDINQDEIEQLNDKVEDEIGEDEETADREKVKSEWATLEKLVGAEPRIEQVAKDLVEHFTTRTSTFPGKAMIVSMSREICVDLYNAIVAIKPEWHHPDTDKGAIKIVMTGSASDKEKMQPHIHDKKTKKLFEKRYKDTDDELQLVIVRDMWLTGFDAPCCHTMYIDKPMKGHNLMQAIARVNRVFKDKP</sequence>
<keyword evidence="11" id="KW-0175">Coiled coil</keyword>
<organism evidence="13 14">
    <name type="scientific">Vibrio splendidus</name>
    <dbReference type="NCBI Taxonomy" id="29497"/>
    <lineage>
        <taxon>Bacteria</taxon>
        <taxon>Pseudomonadati</taxon>
        <taxon>Pseudomonadota</taxon>
        <taxon>Gammaproteobacteria</taxon>
        <taxon>Vibrionales</taxon>
        <taxon>Vibrionaceae</taxon>
        <taxon>Vibrio</taxon>
    </lineage>
</organism>
<evidence type="ECO:0000256" key="1">
    <source>
        <dbReference type="ARBA" id="ARBA00000851"/>
    </source>
</evidence>
<dbReference type="RefSeq" id="WP_108188431.1">
    <property type="nucleotide sequence ID" value="NZ_PIFK01000095.1"/>
</dbReference>
<dbReference type="PROSITE" id="PS51192">
    <property type="entry name" value="HELICASE_ATP_BIND_1"/>
    <property type="match status" value="1"/>
</dbReference>
<evidence type="ECO:0000313" key="14">
    <source>
        <dbReference type="Proteomes" id="UP000244197"/>
    </source>
</evidence>
<keyword evidence="9 10" id="KW-0238">DNA-binding</keyword>
<dbReference type="InterPro" id="IPR055180">
    <property type="entry name" value="HsdR_RecA-like_helicase_dom_2"/>
</dbReference>
<evidence type="ECO:0000256" key="10">
    <source>
        <dbReference type="RuleBase" id="RU364115"/>
    </source>
</evidence>
<dbReference type="GO" id="GO:0005524">
    <property type="term" value="F:ATP binding"/>
    <property type="evidence" value="ECO:0007669"/>
    <property type="project" value="UniProtKB-KW"/>
</dbReference>
<dbReference type="Gene3D" id="3.40.50.300">
    <property type="entry name" value="P-loop containing nucleotide triphosphate hydrolases"/>
    <property type="match status" value="2"/>
</dbReference>
<dbReference type="PANTHER" id="PTHR30195">
    <property type="entry name" value="TYPE I SITE-SPECIFIC DEOXYRIBONUCLEASE PROTEIN SUBUNIT M AND R"/>
    <property type="match status" value="1"/>
</dbReference>
<evidence type="ECO:0000256" key="4">
    <source>
        <dbReference type="ARBA" id="ARBA00022741"/>
    </source>
</evidence>
<dbReference type="CDD" id="cd18030">
    <property type="entry name" value="DEXHc_RE_I_HsdR"/>
    <property type="match status" value="1"/>
</dbReference>
<dbReference type="PANTHER" id="PTHR30195:SF15">
    <property type="entry name" value="TYPE I RESTRICTION ENZYME HINDI ENDONUCLEASE SUBUNIT"/>
    <property type="match status" value="1"/>
</dbReference>
<dbReference type="AlphaFoldDB" id="A0A2T5EH07"/>
<dbReference type="Pfam" id="PF22679">
    <property type="entry name" value="T1R_D3-like"/>
    <property type="match status" value="1"/>
</dbReference>
<evidence type="ECO:0000313" key="13">
    <source>
        <dbReference type="EMBL" id="PTP18960.1"/>
    </source>
</evidence>
<dbReference type="EMBL" id="PIFK01000095">
    <property type="protein sequence ID" value="PTP18960.1"/>
    <property type="molecule type" value="Genomic_DNA"/>
</dbReference>
<dbReference type="Gene3D" id="3.90.1570.50">
    <property type="match status" value="1"/>
</dbReference>
<reference evidence="13 14" key="1">
    <citation type="submission" date="2017-11" db="EMBL/GenBank/DDBJ databases">
        <title>Population delineation of vibrios coincides with oyster pathogenicity.</title>
        <authorList>
            <person name="Bruto M."/>
            <person name="Labreuche Y."/>
            <person name="James A."/>
            <person name="Piel D."/>
            <person name="Chenivesse S."/>
            <person name="Petton B."/>
            <person name="Polz M.F."/>
            <person name="Le Roux F."/>
        </authorList>
    </citation>
    <scope>NUCLEOTIDE SEQUENCE [LARGE SCALE GENOMIC DNA]</scope>
    <source>
        <strain evidence="13 14">FF_144</strain>
    </source>
</reference>
<comment type="caution">
    <text evidence="13">The sequence shown here is derived from an EMBL/GenBank/DDBJ whole genome shotgun (WGS) entry which is preliminary data.</text>
</comment>
<dbReference type="InterPro" id="IPR004473">
    <property type="entry name" value="Restrct_endonuc_typeI_HsdR"/>
</dbReference>
<evidence type="ECO:0000259" key="12">
    <source>
        <dbReference type="PROSITE" id="PS51192"/>
    </source>
</evidence>
<dbReference type="InterPro" id="IPR040980">
    <property type="entry name" value="SWI2_SNF2"/>
</dbReference>
<feature type="coiled-coil region" evidence="11">
    <location>
        <begin position="515"/>
        <end position="542"/>
    </location>
</feature>
<evidence type="ECO:0000256" key="3">
    <source>
        <dbReference type="ARBA" id="ARBA00022722"/>
    </source>
</evidence>
<evidence type="ECO:0000256" key="6">
    <source>
        <dbReference type="ARBA" id="ARBA00022759"/>
    </source>
</evidence>
<comment type="similarity">
    <text evidence="2 10">Belongs to the HsdR family.</text>
</comment>
<name>A0A2T5EH07_VIBSP</name>
<dbReference type="EC" id="3.1.21.3" evidence="10"/>
<dbReference type="Pfam" id="PF18766">
    <property type="entry name" value="SWI2_SNF2"/>
    <property type="match status" value="1"/>
</dbReference>
<dbReference type="GO" id="GO:0009035">
    <property type="term" value="F:type I site-specific deoxyribonuclease activity"/>
    <property type="evidence" value="ECO:0007669"/>
    <property type="project" value="UniProtKB-EC"/>
</dbReference>
<keyword evidence="5 10" id="KW-0680">Restriction system</keyword>
<keyword evidence="13" id="KW-0347">Helicase</keyword>
<protein>
    <recommendedName>
        <fullName evidence="10">Type I restriction enzyme endonuclease subunit</fullName>
        <shortName evidence="10">R protein</shortName>
        <ecNumber evidence="10">3.1.21.3</ecNumber>
    </recommendedName>
</protein>
<dbReference type="InterPro" id="IPR027417">
    <property type="entry name" value="P-loop_NTPase"/>
</dbReference>
<dbReference type="GO" id="GO:0009307">
    <property type="term" value="P:DNA restriction-modification system"/>
    <property type="evidence" value="ECO:0007669"/>
    <property type="project" value="UniProtKB-KW"/>
</dbReference>
<dbReference type="GO" id="GO:0004386">
    <property type="term" value="F:helicase activity"/>
    <property type="evidence" value="ECO:0007669"/>
    <property type="project" value="UniProtKB-KW"/>
</dbReference>
<evidence type="ECO:0000256" key="7">
    <source>
        <dbReference type="ARBA" id="ARBA00022801"/>
    </source>
</evidence>
<evidence type="ECO:0000256" key="2">
    <source>
        <dbReference type="ARBA" id="ARBA00008598"/>
    </source>
</evidence>
<evidence type="ECO:0000256" key="9">
    <source>
        <dbReference type="ARBA" id="ARBA00023125"/>
    </source>
</evidence>
<evidence type="ECO:0000256" key="11">
    <source>
        <dbReference type="SAM" id="Coils"/>
    </source>
</evidence>
<dbReference type="InterPro" id="IPR051268">
    <property type="entry name" value="Type-I_R_enzyme_R_subunit"/>
</dbReference>
<dbReference type="InterPro" id="IPR014001">
    <property type="entry name" value="Helicase_ATP-bd"/>
</dbReference>
<dbReference type="Proteomes" id="UP000244197">
    <property type="component" value="Unassembled WGS sequence"/>
</dbReference>
<proteinExistence type="inferred from homology"/>
<accession>A0A2T5EH07</accession>
<keyword evidence="8 10" id="KW-0067">ATP-binding</keyword>
<evidence type="ECO:0000256" key="5">
    <source>
        <dbReference type="ARBA" id="ARBA00022747"/>
    </source>
</evidence>
<dbReference type="CDD" id="cd22332">
    <property type="entry name" value="HsdR_N"/>
    <property type="match status" value="1"/>
</dbReference>
<comment type="subunit">
    <text evidence="10">The type I restriction/modification system is composed of three polypeptides R, M and S.</text>
</comment>
<evidence type="ECO:0000256" key="8">
    <source>
        <dbReference type="ARBA" id="ARBA00022840"/>
    </source>
</evidence>
<dbReference type="Pfam" id="PF04313">
    <property type="entry name" value="HSDR_N"/>
    <property type="match status" value="1"/>
</dbReference>